<dbReference type="Pfam" id="PF00004">
    <property type="entry name" value="AAA"/>
    <property type="match status" value="1"/>
</dbReference>
<evidence type="ECO:0000256" key="19">
    <source>
        <dbReference type="RuleBase" id="RU003651"/>
    </source>
</evidence>
<dbReference type="GO" id="GO:0010304">
    <property type="term" value="P:PSII associated light-harvesting complex II catabolic process"/>
    <property type="evidence" value="ECO:0007669"/>
    <property type="project" value="UniProtKB-ARBA"/>
</dbReference>
<keyword evidence="4" id="KW-0150">Chloroplast</keyword>
<sequence length="676" mass="73595">MSPALILSLSHPPIFKSHDLSKDNTNLTKSTYRENPCQKTPLDLKISRRKLIKSTALGLTGGLSVAQPARAEQESPVEATSSRMSYSRFLQYLDEDAVKKVDLFENGTVAIAEIFNPILNKIQRVKIQLPGLPQEFLRKMKEKNVDFAAHPMEVNWWPAILDLLGNLAFPLILLGSLLLRTSSTNTPGGPNLPFGLGRSKAKFQMEPNTGVTFDDVAGVDEAKQDFQEIVEFLKTPEKFTAVGAKIPKGVLLVGPPGTGKTLLAKAIAGEAGVPFFSLSGSEFIEMFVGVGASRVRDLFNKAKANSPCLVFIDEIDAVGRQRGTGIGGGNDEREQTLNQLLTEMDGFNGNTGVIVIAATNRPEILDSALLRPGRFDRQVTVGLPDVRGREEILKVHSNNKKLDKDVSLSVIAMRTPGFSGADLANLMNEAAILAGRRGKEKITMKEVDDSIDRIVAGMEGTKMTDGKNKILVAYHEIGHAVCATLTPGHDPVQKVTLIPRGQARGLTWFIPGEDPALISKQQLFARIIGGLGGRAAEEVIFGESEITTGAAGDLQQITQIARQMVTMFGMSEIGPWALTDPVVQSSDVVLRMLARNSMSEKLAEDIDSSVRDIIESAYEIAKNHISNSREAIDKQVDVLLEKETLTGDEFRAILSEFTDISSIKMDRTPIRDLIEA</sequence>
<dbReference type="SMART" id="SM00382">
    <property type="entry name" value="AAA"/>
    <property type="match status" value="1"/>
</dbReference>
<dbReference type="GO" id="GO:0016887">
    <property type="term" value="F:ATP hydrolysis activity"/>
    <property type="evidence" value="ECO:0007669"/>
    <property type="project" value="InterPro"/>
</dbReference>
<evidence type="ECO:0000259" key="20">
    <source>
        <dbReference type="SMART" id="SM00382"/>
    </source>
</evidence>
<evidence type="ECO:0000256" key="16">
    <source>
        <dbReference type="ARBA" id="ARBA00023078"/>
    </source>
</evidence>
<evidence type="ECO:0000256" key="7">
    <source>
        <dbReference type="ARBA" id="ARBA00022692"/>
    </source>
</evidence>
<comment type="similarity">
    <text evidence="19">Belongs to the AAA ATPase family.</text>
</comment>
<dbReference type="SUPFAM" id="SSF140990">
    <property type="entry name" value="FtsH protease domain-like"/>
    <property type="match status" value="1"/>
</dbReference>
<evidence type="ECO:0000256" key="18">
    <source>
        <dbReference type="ARBA" id="ARBA00060455"/>
    </source>
</evidence>
<reference evidence="21 22" key="1">
    <citation type="submission" date="2024-01" db="EMBL/GenBank/DDBJ databases">
        <title>A telomere-to-telomere, gap-free genome of sweet tea (Lithocarpus litseifolius).</title>
        <authorList>
            <person name="Zhou J."/>
        </authorList>
    </citation>
    <scope>NUCLEOTIDE SEQUENCE [LARGE SCALE GENOMIC DNA]</scope>
    <source>
        <strain evidence="21">Zhou-2022a</strain>
        <tissue evidence="21">Leaf</tissue>
    </source>
</reference>
<dbReference type="SUPFAM" id="SSF52540">
    <property type="entry name" value="P-loop containing nucleoside triphosphate hydrolases"/>
    <property type="match status" value="1"/>
</dbReference>
<keyword evidence="5" id="KW-0934">Plastid</keyword>
<evidence type="ECO:0000313" key="22">
    <source>
        <dbReference type="Proteomes" id="UP001459277"/>
    </source>
</evidence>
<evidence type="ECO:0000256" key="13">
    <source>
        <dbReference type="ARBA" id="ARBA00022946"/>
    </source>
</evidence>
<dbReference type="FunFam" id="1.10.8.60:FF:000001">
    <property type="entry name" value="ATP-dependent zinc metalloprotease FtsH"/>
    <property type="match status" value="1"/>
</dbReference>
<dbReference type="InterPro" id="IPR003593">
    <property type="entry name" value="AAA+_ATPase"/>
</dbReference>
<dbReference type="InterPro" id="IPR011546">
    <property type="entry name" value="Pept_M41_FtsH_extracell"/>
</dbReference>
<gene>
    <name evidence="21" type="ORF">SO802_001117</name>
</gene>
<dbReference type="AlphaFoldDB" id="A0AAW2DWV0"/>
<dbReference type="GO" id="GO:0006508">
    <property type="term" value="P:proteolysis"/>
    <property type="evidence" value="ECO:0007669"/>
    <property type="project" value="UniProtKB-KW"/>
</dbReference>
<keyword evidence="16" id="KW-0793">Thylakoid</keyword>
<evidence type="ECO:0000256" key="3">
    <source>
        <dbReference type="ARBA" id="ARBA00010550"/>
    </source>
</evidence>
<keyword evidence="13" id="KW-0809">Transit peptide</keyword>
<dbReference type="Gene3D" id="3.40.50.300">
    <property type="entry name" value="P-loop containing nucleotide triphosphate hydrolases"/>
    <property type="match status" value="1"/>
</dbReference>
<dbReference type="Pfam" id="PF06480">
    <property type="entry name" value="FtsH_ext"/>
    <property type="match status" value="1"/>
</dbReference>
<dbReference type="HAMAP" id="MF_01458">
    <property type="entry name" value="FtsH"/>
    <property type="match status" value="1"/>
</dbReference>
<dbReference type="Gene3D" id="1.10.8.60">
    <property type="match status" value="1"/>
</dbReference>
<dbReference type="GO" id="GO:0005524">
    <property type="term" value="F:ATP binding"/>
    <property type="evidence" value="ECO:0007669"/>
    <property type="project" value="UniProtKB-KW"/>
</dbReference>
<dbReference type="InterPro" id="IPR005936">
    <property type="entry name" value="FtsH"/>
</dbReference>
<keyword evidence="14" id="KW-1133">Transmembrane helix</keyword>
<dbReference type="GO" id="GO:0004176">
    <property type="term" value="F:ATP-dependent peptidase activity"/>
    <property type="evidence" value="ECO:0007669"/>
    <property type="project" value="InterPro"/>
</dbReference>
<keyword evidence="9 19" id="KW-0547">Nucleotide-binding</keyword>
<evidence type="ECO:0000256" key="9">
    <source>
        <dbReference type="ARBA" id="ARBA00022741"/>
    </source>
</evidence>
<evidence type="ECO:0000256" key="17">
    <source>
        <dbReference type="ARBA" id="ARBA00023136"/>
    </source>
</evidence>
<accession>A0AAW2DWV0</accession>
<organism evidence="21 22">
    <name type="scientific">Lithocarpus litseifolius</name>
    <dbReference type="NCBI Taxonomy" id="425828"/>
    <lineage>
        <taxon>Eukaryota</taxon>
        <taxon>Viridiplantae</taxon>
        <taxon>Streptophyta</taxon>
        <taxon>Embryophyta</taxon>
        <taxon>Tracheophyta</taxon>
        <taxon>Spermatophyta</taxon>
        <taxon>Magnoliopsida</taxon>
        <taxon>eudicotyledons</taxon>
        <taxon>Gunneridae</taxon>
        <taxon>Pentapetalae</taxon>
        <taxon>rosids</taxon>
        <taxon>fabids</taxon>
        <taxon>Fagales</taxon>
        <taxon>Fagaceae</taxon>
        <taxon>Lithocarpus</taxon>
    </lineage>
</organism>
<dbReference type="InterPro" id="IPR037219">
    <property type="entry name" value="Peptidase_M41-like"/>
</dbReference>
<dbReference type="GO" id="GO:0009535">
    <property type="term" value="C:chloroplast thylakoid membrane"/>
    <property type="evidence" value="ECO:0007669"/>
    <property type="project" value="UniProtKB-SubCell"/>
</dbReference>
<feature type="domain" description="AAA+ ATPase" evidence="20">
    <location>
        <begin position="246"/>
        <end position="385"/>
    </location>
</feature>
<comment type="subcellular location">
    <subcellularLocation>
        <location evidence="18">Plastid</location>
        <location evidence="18">Chloroplast thylakoid membrane</location>
        <topology evidence="18">Single-pass membrane protein</topology>
        <orientation evidence="18">Stromal side</orientation>
    </subcellularLocation>
</comment>
<dbReference type="Proteomes" id="UP001459277">
    <property type="component" value="Unassembled WGS sequence"/>
</dbReference>
<dbReference type="PANTHER" id="PTHR23076">
    <property type="entry name" value="METALLOPROTEASE M41 FTSH"/>
    <property type="match status" value="1"/>
</dbReference>
<keyword evidence="8" id="KW-0479">Metal-binding</keyword>
<keyword evidence="17" id="KW-0472">Membrane</keyword>
<evidence type="ECO:0000256" key="12">
    <source>
        <dbReference type="ARBA" id="ARBA00022840"/>
    </source>
</evidence>
<keyword evidence="7" id="KW-0812">Transmembrane</keyword>
<keyword evidence="10" id="KW-0378">Hydrolase</keyword>
<proteinExistence type="inferred from homology"/>
<evidence type="ECO:0000256" key="2">
    <source>
        <dbReference type="ARBA" id="ARBA00010044"/>
    </source>
</evidence>
<keyword evidence="22" id="KW-1185">Reference proteome</keyword>
<dbReference type="EMBL" id="JAZDWU010000001">
    <property type="protein sequence ID" value="KAL0014048.1"/>
    <property type="molecule type" value="Genomic_DNA"/>
</dbReference>
<evidence type="ECO:0000256" key="10">
    <source>
        <dbReference type="ARBA" id="ARBA00022801"/>
    </source>
</evidence>
<comment type="similarity">
    <text evidence="2">In the C-terminal section; belongs to the peptidase M41 family.</text>
</comment>
<dbReference type="PANTHER" id="PTHR23076:SF118">
    <property type="entry name" value="ATP-DEPENDENT ZINC METALLOPROTEASE FTSH 6, CHLOROPLASTIC"/>
    <property type="match status" value="1"/>
</dbReference>
<dbReference type="InterPro" id="IPR003959">
    <property type="entry name" value="ATPase_AAA_core"/>
</dbReference>
<name>A0AAW2DWV0_9ROSI</name>
<dbReference type="InterPro" id="IPR003960">
    <property type="entry name" value="ATPase_AAA_CS"/>
</dbReference>
<dbReference type="GO" id="GO:0008270">
    <property type="term" value="F:zinc ion binding"/>
    <property type="evidence" value="ECO:0007669"/>
    <property type="project" value="InterPro"/>
</dbReference>
<evidence type="ECO:0000256" key="6">
    <source>
        <dbReference type="ARBA" id="ARBA00022670"/>
    </source>
</evidence>
<keyword evidence="11" id="KW-0862">Zinc</keyword>
<dbReference type="FunFam" id="3.30.720.210:FF:000002">
    <property type="entry name" value="ATP-dependent zinc metalloprotease FTSH chloroplastic"/>
    <property type="match status" value="1"/>
</dbReference>
<keyword evidence="6" id="KW-0645">Protease</keyword>
<dbReference type="Gene3D" id="1.20.58.760">
    <property type="entry name" value="Peptidase M41"/>
    <property type="match status" value="1"/>
</dbReference>
<dbReference type="InterPro" id="IPR000642">
    <property type="entry name" value="Peptidase_M41"/>
</dbReference>
<evidence type="ECO:0000256" key="15">
    <source>
        <dbReference type="ARBA" id="ARBA00023049"/>
    </source>
</evidence>
<evidence type="ECO:0000313" key="21">
    <source>
        <dbReference type="EMBL" id="KAL0014048.1"/>
    </source>
</evidence>
<evidence type="ECO:0000256" key="5">
    <source>
        <dbReference type="ARBA" id="ARBA00022640"/>
    </source>
</evidence>
<dbReference type="Pfam" id="PF17862">
    <property type="entry name" value="AAA_lid_3"/>
    <property type="match status" value="1"/>
</dbReference>
<dbReference type="GO" id="GO:0004222">
    <property type="term" value="F:metalloendopeptidase activity"/>
    <property type="evidence" value="ECO:0007669"/>
    <property type="project" value="InterPro"/>
</dbReference>
<evidence type="ECO:0000256" key="1">
    <source>
        <dbReference type="ARBA" id="ARBA00001947"/>
    </source>
</evidence>
<dbReference type="InterPro" id="IPR027417">
    <property type="entry name" value="P-loop_NTPase"/>
</dbReference>
<keyword evidence="12 19" id="KW-0067">ATP-binding</keyword>
<dbReference type="FunFam" id="3.40.50.300:FF:000001">
    <property type="entry name" value="ATP-dependent zinc metalloprotease FtsH"/>
    <property type="match status" value="1"/>
</dbReference>
<evidence type="ECO:0000256" key="11">
    <source>
        <dbReference type="ARBA" id="ARBA00022833"/>
    </source>
</evidence>
<dbReference type="PROSITE" id="PS00674">
    <property type="entry name" value="AAA"/>
    <property type="match status" value="1"/>
</dbReference>
<evidence type="ECO:0000256" key="4">
    <source>
        <dbReference type="ARBA" id="ARBA00022528"/>
    </source>
</evidence>
<comment type="cofactor">
    <cofactor evidence="1">
        <name>Zn(2+)</name>
        <dbReference type="ChEBI" id="CHEBI:29105"/>
    </cofactor>
</comment>
<dbReference type="InterPro" id="IPR041569">
    <property type="entry name" value="AAA_lid_3"/>
</dbReference>
<evidence type="ECO:0000256" key="14">
    <source>
        <dbReference type="ARBA" id="ARBA00022989"/>
    </source>
</evidence>
<dbReference type="Pfam" id="PF01434">
    <property type="entry name" value="Peptidase_M41"/>
    <property type="match status" value="1"/>
</dbReference>
<dbReference type="NCBIfam" id="TIGR01241">
    <property type="entry name" value="FtsH_fam"/>
    <property type="match status" value="1"/>
</dbReference>
<comment type="similarity">
    <text evidence="3">In the N-terminal section; belongs to the AAA ATPase family.</text>
</comment>
<comment type="caution">
    <text evidence="21">The sequence shown here is derived from an EMBL/GenBank/DDBJ whole genome shotgun (WGS) entry which is preliminary data.</text>
</comment>
<evidence type="ECO:0000256" key="8">
    <source>
        <dbReference type="ARBA" id="ARBA00022723"/>
    </source>
</evidence>
<dbReference type="FunFam" id="1.20.58.760:FF:000035">
    <property type="entry name" value="ATP-dependent zinc metalloprotease FTSH 6 chloroplastic"/>
    <property type="match status" value="1"/>
</dbReference>
<keyword evidence="15" id="KW-0482">Metalloprotease</keyword>
<dbReference type="CDD" id="cd19501">
    <property type="entry name" value="RecA-like_FtsH"/>
    <property type="match status" value="1"/>
</dbReference>
<protein>
    <recommendedName>
        <fullName evidence="20">AAA+ ATPase domain-containing protein</fullName>
    </recommendedName>
</protein>